<dbReference type="EMBL" id="JADIMO010000138">
    <property type="protein sequence ID" value="MBO8446098.1"/>
    <property type="molecule type" value="Genomic_DNA"/>
</dbReference>
<gene>
    <name evidence="8" type="primary">folB</name>
    <name evidence="8" type="ORF">IAC23_10480</name>
</gene>
<comment type="catalytic activity">
    <reaction evidence="1 6">
        <text>7,8-dihydroneopterin = 6-hydroxymethyl-7,8-dihydropterin + glycolaldehyde</text>
        <dbReference type="Rhea" id="RHEA:10540"/>
        <dbReference type="ChEBI" id="CHEBI:17001"/>
        <dbReference type="ChEBI" id="CHEBI:17071"/>
        <dbReference type="ChEBI" id="CHEBI:44841"/>
        <dbReference type="EC" id="4.1.2.25"/>
    </reaction>
</comment>
<dbReference type="PANTHER" id="PTHR42844:SF1">
    <property type="entry name" value="DIHYDRONEOPTERIN ALDOLASE 1-RELATED"/>
    <property type="match status" value="1"/>
</dbReference>
<evidence type="ECO:0000256" key="5">
    <source>
        <dbReference type="ARBA" id="ARBA00023239"/>
    </source>
</evidence>
<name>A0A9D9EER2_9BACT</name>
<organism evidence="8 9">
    <name type="scientific">Candidatus Cryptobacteroides merdavium</name>
    <dbReference type="NCBI Taxonomy" id="2840769"/>
    <lineage>
        <taxon>Bacteria</taxon>
        <taxon>Pseudomonadati</taxon>
        <taxon>Bacteroidota</taxon>
        <taxon>Bacteroidia</taxon>
        <taxon>Bacteroidales</taxon>
        <taxon>Candidatus Cryptobacteroides</taxon>
    </lineage>
</organism>
<comment type="function">
    <text evidence="6">Catalyzes the conversion of 7,8-dihydroneopterin to 6-hydroxymethyl-7,8-dihydropterin.</text>
</comment>
<accession>A0A9D9EER2</accession>
<evidence type="ECO:0000256" key="1">
    <source>
        <dbReference type="ARBA" id="ARBA00001353"/>
    </source>
</evidence>
<dbReference type="InterPro" id="IPR006157">
    <property type="entry name" value="FolB_dom"/>
</dbReference>
<dbReference type="AlphaFoldDB" id="A0A9D9EER2"/>
<dbReference type="Proteomes" id="UP000823619">
    <property type="component" value="Unassembled WGS sequence"/>
</dbReference>
<evidence type="ECO:0000256" key="6">
    <source>
        <dbReference type="RuleBase" id="RU362079"/>
    </source>
</evidence>
<sequence>MKNKGILELEGMEFHARHGCLEREKIVENLFTVDFRAETDMSAAAESDSLEDAVDYGRIYDIVKKEMSVHSDLLEHLAGRIVKAIAKAFPGLEHFSVRVSKRRPPVNGIAAWSRVTLEYRFPDFAEEDSPR</sequence>
<dbReference type="NCBIfam" id="TIGR00525">
    <property type="entry name" value="folB"/>
    <property type="match status" value="1"/>
</dbReference>
<protein>
    <recommendedName>
        <fullName evidence="6">7,8-dihydroneopterin aldolase</fullName>
        <ecNumber evidence="6">4.1.2.25</ecNumber>
    </recommendedName>
</protein>
<reference evidence="8" key="1">
    <citation type="submission" date="2020-10" db="EMBL/GenBank/DDBJ databases">
        <authorList>
            <person name="Gilroy R."/>
        </authorList>
    </citation>
    <scope>NUCLEOTIDE SEQUENCE</scope>
    <source>
        <strain evidence="8">D5-748</strain>
    </source>
</reference>
<dbReference type="SUPFAM" id="SSF55620">
    <property type="entry name" value="Tetrahydrobiopterin biosynthesis enzymes-like"/>
    <property type="match status" value="1"/>
</dbReference>
<feature type="domain" description="Dihydroneopterin aldolase/epimerase" evidence="7">
    <location>
        <begin position="7"/>
        <end position="119"/>
    </location>
</feature>
<dbReference type="PANTHER" id="PTHR42844">
    <property type="entry name" value="DIHYDRONEOPTERIN ALDOLASE 1-RELATED"/>
    <property type="match status" value="1"/>
</dbReference>
<dbReference type="GO" id="GO:0005737">
    <property type="term" value="C:cytoplasm"/>
    <property type="evidence" value="ECO:0007669"/>
    <property type="project" value="TreeGrafter"/>
</dbReference>
<comment type="similarity">
    <text evidence="3 6">Belongs to the DHNA family.</text>
</comment>
<evidence type="ECO:0000259" key="7">
    <source>
        <dbReference type="SMART" id="SM00905"/>
    </source>
</evidence>
<dbReference type="GO" id="GO:0046654">
    <property type="term" value="P:tetrahydrofolate biosynthetic process"/>
    <property type="evidence" value="ECO:0007669"/>
    <property type="project" value="UniProtKB-UniRule"/>
</dbReference>
<evidence type="ECO:0000256" key="3">
    <source>
        <dbReference type="ARBA" id="ARBA00005708"/>
    </source>
</evidence>
<comment type="pathway">
    <text evidence="2 6">Cofactor biosynthesis; tetrahydrofolate biosynthesis; 2-amino-4-hydroxy-6-hydroxymethyl-7,8-dihydropteridine diphosphate from 7,8-dihydroneopterin triphosphate: step 3/4.</text>
</comment>
<evidence type="ECO:0000256" key="4">
    <source>
        <dbReference type="ARBA" id="ARBA00022909"/>
    </source>
</evidence>
<reference evidence="8" key="2">
    <citation type="journal article" date="2021" name="PeerJ">
        <title>Extensive microbial diversity within the chicken gut microbiome revealed by metagenomics and culture.</title>
        <authorList>
            <person name="Gilroy R."/>
            <person name="Ravi A."/>
            <person name="Getino M."/>
            <person name="Pursley I."/>
            <person name="Horton D.L."/>
            <person name="Alikhan N.F."/>
            <person name="Baker D."/>
            <person name="Gharbi K."/>
            <person name="Hall N."/>
            <person name="Watson M."/>
            <person name="Adriaenssens E.M."/>
            <person name="Foster-Nyarko E."/>
            <person name="Jarju S."/>
            <person name="Secka A."/>
            <person name="Antonio M."/>
            <person name="Oren A."/>
            <person name="Chaudhuri R.R."/>
            <person name="La Ragione R."/>
            <person name="Hildebrand F."/>
            <person name="Pallen M.J."/>
        </authorList>
    </citation>
    <scope>NUCLEOTIDE SEQUENCE</scope>
    <source>
        <strain evidence="8">D5-748</strain>
    </source>
</reference>
<dbReference type="InterPro" id="IPR043133">
    <property type="entry name" value="GTP-CH-I_C/QueF"/>
</dbReference>
<evidence type="ECO:0000313" key="8">
    <source>
        <dbReference type="EMBL" id="MBO8446098.1"/>
    </source>
</evidence>
<evidence type="ECO:0000313" key="9">
    <source>
        <dbReference type="Proteomes" id="UP000823619"/>
    </source>
</evidence>
<proteinExistence type="inferred from homology"/>
<keyword evidence="5 6" id="KW-0456">Lyase</keyword>
<dbReference type="GO" id="GO:0004150">
    <property type="term" value="F:dihydroneopterin aldolase activity"/>
    <property type="evidence" value="ECO:0007669"/>
    <property type="project" value="UniProtKB-UniRule"/>
</dbReference>
<comment type="caution">
    <text evidence="8">The sequence shown here is derived from an EMBL/GenBank/DDBJ whole genome shotgun (WGS) entry which is preliminary data.</text>
</comment>
<dbReference type="EC" id="4.1.2.25" evidence="6"/>
<keyword evidence="4 6" id="KW-0289">Folate biosynthesis</keyword>
<dbReference type="Gene3D" id="3.30.1130.10">
    <property type="match status" value="1"/>
</dbReference>
<dbReference type="GO" id="GO:0046656">
    <property type="term" value="P:folic acid biosynthetic process"/>
    <property type="evidence" value="ECO:0007669"/>
    <property type="project" value="UniProtKB-UniRule"/>
</dbReference>
<dbReference type="SMART" id="SM00905">
    <property type="entry name" value="FolB"/>
    <property type="match status" value="1"/>
</dbReference>
<dbReference type="InterPro" id="IPR006156">
    <property type="entry name" value="Dihydroneopterin_aldolase"/>
</dbReference>
<dbReference type="Pfam" id="PF02152">
    <property type="entry name" value="FolB"/>
    <property type="match status" value="1"/>
</dbReference>
<evidence type="ECO:0000256" key="2">
    <source>
        <dbReference type="ARBA" id="ARBA00005013"/>
    </source>
</evidence>
<dbReference type="NCBIfam" id="TIGR00526">
    <property type="entry name" value="folB_dom"/>
    <property type="match status" value="1"/>
</dbReference>